<dbReference type="SMART" id="SM00100">
    <property type="entry name" value="cNMP"/>
    <property type="match status" value="2"/>
</dbReference>
<dbReference type="Gene3D" id="1.20.1280.50">
    <property type="match status" value="1"/>
</dbReference>
<dbReference type="InterPro" id="IPR032675">
    <property type="entry name" value="LRR_dom_sf"/>
</dbReference>
<dbReference type="GO" id="GO:0016020">
    <property type="term" value="C:membrane"/>
    <property type="evidence" value="ECO:0007669"/>
    <property type="project" value="UniProtKB-SubCell"/>
</dbReference>
<dbReference type="InterPro" id="IPR006553">
    <property type="entry name" value="Leu-rich_rpt_Cys-con_subtyp"/>
</dbReference>
<dbReference type="InterPro" id="IPR057207">
    <property type="entry name" value="FBXL15_LRR"/>
</dbReference>
<dbReference type="SUPFAM" id="SSF81383">
    <property type="entry name" value="F-box domain"/>
    <property type="match status" value="1"/>
</dbReference>
<evidence type="ECO:0000256" key="9">
    <source>
        <dbReference type="SAM" id="MobiDB-lite"/>
    </source>
</evidence>
<dbReference type="SMART" id="SM00367">
    <property type="entry name" value="LRR_CC"/>
    <property type="match status" value="8"/>
</dbReference>
<feature type="transmembrane region" description="Helical" evidence="10">
    <location>
        <begin position="1217"/>
        <end position="1236"/>
    </location>
</feature>
<dbReference type="Pfam" id="PF00646">
    <property type="entry name" value="F-box"/>
    <property type="match status" value="1"/>
</dbReference>
<dbReference type="GO" id="GO:0005221">
    <property type="term" value="F:intracellularly cyclic nucleotide-activated monoatomic cation channel activity"/>
    <property type="evidence" value="ECO:0007669"/>
    <property type="project" value="InterPro"/>
</dbReference>
<accession>A0A0N0DFU7</accession>
<protein>
    <submittedName>
        <fullName evidence="13">Cyclic nucleotide--containing protein</fullName>
    </submittedName>
</protein>
<feature type="region of interest" description="Disordered" evidence="9">
    <location>
        <begin position="419"/>
        <end position="471"/>
    </location>
</feature>
<proteinExistence type="predicted"/>
<keyword evidence="3 10" id="KW-0812">Transmembrane</keyword>
<feature type="compositionally biased region" description="Polar residues" evidence="9">
    <location>
        <begin position="702"/>
        <end position="717"/>
    </location>
</feature>
<evidence type="ECO:0000256" key="10">
    <source>
        <dbReference type="SAM" id="Phobius"/>
    </source>
</evidence>
<feature type="region of interest" description="Disordered" evidence="9">
    <location>
        <begin position="694"/>
        <end position="717"/>
    </location>
</feature>
<keyword evidence="4 10" id="KW-1133">Transmembrane helix</keyword>
<evidence type="ECO:0000256" key="1">
    <source>
        <dbReference type="ARBA" id="ARBA00004141"/>
    </source>
</evidence>
<dbReference type="InterPro" id="IPR018490">
    <property type="entry name" value="cNMP-bd_dom_sf"/>
</dbReference>
<feature type="domain" description="Cyclic nucleotide-binding" evidence="11">
    <location>
        <begin position="73"/>
        <end position="190"/>
    </location>
</feature>
<dbReference type="PANTHER" id="PTHR45638">
    <property type="entry name" value="CYCLIC NUCLEOTIDE-GATED CATION CHANNEL SUBUNIT A"/>
    <property type="match status" value="1"/>
</dbReference>
<feature type="domain" description="F-box" evidence="12">
    <location>
        <begin position="537"/>
        <end position="592"/>
    </location>
</feature>
<evidence type="ECO:0000256" key="4">
    <source>
        <dbReference type="ARBA" id="ARBA00022989"/>
    </source>
</evidence>
<comment type="caution">
    <text evidence="13">The sequence shown here is derived from an EMBL/GenBank/DDBJ whole genome shotgun (WGS) entry which is preliminary data.</text>
</comment>
<dbReference type="InterPro" id="IPR006214">
    <property type="entry name" value="Bax_inhibitor_1-related"/>
</dbReference>
<name>A0A0N0DFU7_FUSLA</name>
<dbReference type="CDD" id="cd09917">
    <property type="entry name" value="F-box_SF"/>
    <property type="match status" value="1"/>
</dbReference>
<dbReference type="FunFam" id="2.60.120.10:FF:000057">
    <property type="entry name" value="Cyclic nucleotide-binding domain protein"/>
    <property type="match status" value="1"/>
</dbReference>
<evidence type="ECO:0000256" key="5">
    <source>
        <dbReference type="ARBA" id="ARBA00023065"/>
    </source>
</evidence>
<keyword evidence="7" id="KW-1071">Ligand-gated ion channel</keyword>
<feature type="domain" description="Cyclic nucleotide-binding" evidence="11">
    <location>
        <begin position="275"/>
        <end position="379"/>
    </location>
</feature>
<dbReference type="Pfam" id="PF16643">
    <property type="entry name" value="cNMPbd_u2"/>
    <property type="match status" value="1"/>
</dbReference>
<dbReference type="GO" id="GO:0044877">
    <property type="term" value="F:protein-containing complex binding"/>
    <property type="evidence" value="ECO:0007669"/>
    <property type="project" value="TreeGrafter"/>
</dbReference>
<dbReference type="OrthoDB" id="421226at2759"/>
<feature type="region of interest" description="Disordered" evidence="9">
    <location>
        <begin position="1088"/>
        <end position="1110"/>
    </location>
</feature>
<keyword evidence="6 10" id="KW-0472">Membrane</keyword>
<dbReference type="InterPro" id="IPR036047">
    <property type="entry name" value="F-box-like_dom_sf"/>
</dbReference>
<dbReference type="InterPro" id="IPR014710">
    <property type="entry name" value="RmlC-like_jellyroll"/>
</dbReference>
<organism evidence="13 14">
    <name type="scientific">Fusarium langsethiae</name>
    <dbReference type="NCBI Taxonomy" id="179993"/>
    <lineage>
        <taxon>Eukaryota</taxon>
        <taxon>Fungi</taxon>
        <taxon>Dikarya</taxon>
        <taxon>Ascomycota</taxon>
        <taxon>Pezizomycotina</taxon>
        <taxon>Sordariomycetes</taxon>
        <taxon>Hypocreomycetidae</taxon>
        <taxon>Hypocreales</taxon>
        <taxon>Nectriaceae</taxon>
        <taxon>Fusarium</taxon>
    </lineage>
</organism>
<feature type="transmembrane region" description="Helical" evidence="10">
    <location>
        <begin position="1269"/>
        <end position="1295"/>
    </location>
</feature>
<sequence>MRRGRSSSGSPYRALAHHQNAAAAAASSDSISLIRSFNVETNPTRPVRPSPLTASLIRDMPLDLVDRIRSFPLFMSAPEEFLVAIGNHLKPQIQSPNDHIVTEGDEAKAMYWLVRGVVAVTSRDGEAVYAELNPGSFFGEIGVLMSMPRTATIVARTKCLLLVLKKEDLHAVIPKFPDMEKAIREEAQERLNLLKKKRQEGGRLTKSLPQGDFTAREAAPGEVSTGESGVIKDGTVVNNKKRKSPSPGIMEDPAAGSAIGSGQINIRTTLKELPLFSTLPADMLHFLGLSVQPKSYTPFTDIVRQGLPGNEIFFIVRGEAEVIHDKPVYDSNVHNKALAIPKRPRLKAGQYFGEVASLGLSRGRTATVRSITSVECIMITGDILDEFWRRCPSDILTQVKETARSRYIKQSDDVDMIDVDGREKVNKSDPTTPTASMRASLPNLTFTTPSKPGSPSKEDTANIAPKDPDPFLSVNMENIRNRRRHSLAPPIPPTDSSAPNTNGARVTPIKFAFSETPSDDDVPAKRVRTTLPTRPVTMSKPVLSDEILIYIFKHVDIGELFRLRLVSTHWRKLLTTSPRICQDVDLSVYNRRITDEVLIKVLAPFIGTRALSIDLSNCFHVTDEGFGALWRSCGKNVKTWKMKSVWDVSANQILEMSENAKGLEEVDWSNCRKVGDNLLGRVVGWVVPDPPPSKSVVISSSTARSRTKQPQQKQAPQNVLAPGTVVGCPKLRRLNLSYCKHITDRSMAHLAAHASTRIEWLSLTRCTSITDAGFQSWAPFRFEKLSRLCLADCTYLSDNAVVALVNSAKNLTHLDLSFCCALSDTATEVVALRLPKLKELRLAFCGSAVSDGSLESVALHLNDLEALSVRGCVRVTGRGVENVLNGCGRLNWVDVSQCRNLEPWIRAGGVANWGFDARVGQRPAECTPGEIAGSGEGEDDAPAPKAMSVAMLTSQNFMPRSAFGYRSKRARRPPRDVGFWASSTRLPNVMLLWLGTYIVCVPRPRFIIFLCKRLHYRSTPAPTERTTMSFTLTVRQGPARLAQRLPELSKTAFRNSASARSFHVQAKPTANFFTSRITSAATRNAFQRTSRAGGRSYHQGPPTGVATAPQSTSRRLLVGGAIFGGTLVAINAVFNRETREDGGMPIYEREYLNNTFLHTGLGIGIIGLTARQMVQTGFVYRIMVTNPWVVGIGGLALSFATMIGTRSISPDNYIPKYALWTAFNATQAAFVAPLLAFVPPVLLGRAGLYTIAMMGGLAIVGATAKQEKYLYIGGPLLAGAAIVAASGLAPLIIPATAVRTLAFTENLWLYGGLAVFGGFTLYDVQKVLHHARLAQAGVMRRDPVNESISLELDFLNIFIRMVQILMMQQNRRK</sequence>
<dbReference type="InterPro" id="IPR050866">
    <property type="entry name" value="CNG_cation_channel"/>
</dbReference>
<keyword evidence="5" id="KW-0406">Ion transport</keyword>
<evidence type="ECO:0000256" key="7">
    <source>
        <dbReference type="ARBA" id="ARBA00023286"/>
    </source>
</evidence>
<gene>
    <name evidence="13" type="ORF">FLAG1_03911</name>
</gene>
<evidence type="ECO:0000259" key="12">
    <source>
        <dbReference type="PROSITE" id="PS50181"/>
    </source>
</evidence>
<evidence type="ECO:0000313" key="14">
    <source>
        <dbReference type="Proteomes" id="UP000037904"/>
    </source>
</evidence>
<dbReference type="InterPro" id="IPR000595">
    <property type="entry name" value="cNMP-bd_dom"/>
</dbReference>
<dbReference type="EMBL" id="JXCE01000048">
    <property type="protein sequence ID" value="KPA43144.1"/>
    <property type="molecule type" value="Genomic_DNA"/>
</dbReference>
<dbReference type="Proteomes" id="UP000037904">
    <property type="component" value="Unassembled WGS sequence"/>
</dbReference>
<evidence type="ECO:0000256" key="8">
    <source>
        <dbReference type="ARBA" id="ARBA00023303"/>
    </source>
</evidence>
<feature type="transmembrane region" description="Helical" evidence="10">
    <location>
        <begin position="1307"/>
        <end position="1324"/>
    </location>
</feature>
<dbReference type="PANTHER" id="PTHR45638:SF24">
    <property type="entry name" value="CYCLIC NUCLEOTIDE-BINDING DOMAIN PROTEIN (AFU_ORTHOLOGUE AFUA_2G03170)"/>
    <property type="match status" value="1"/>
</dbReference>
<feature type="transmembrane region" description="Helical" evidence="10">
    <location>
        <begin position="1155"/>
        <end position="1174"/>
    </location>
</feature>
<feature type="transmembrane region" description="Helical" evidence="10">
    <location>
        <begin position="1242"/>
        <end position="1262"/>
    </location>
</feature>
<dbReference type="Pfam" id="PF13516">
    <property type="entry name" value="LRR_6"/>
    <property type="match status" value="1"/>
</dbReference>
<keyword evidence="2" id="KW-0813">Transport</keyword>
<dbReference type="PROSITE" id="PS00889">
    <property type="entry name" value="CNMP_BINDING_2"/>
    <property type="match status" value="1"/>
</dbReference>
<dbReference type="PROSITE" id="PS50042">
    <property type="entry name" value="CNMP_BINDING_3"/>
    <property type="match status" value="2"/>
</dbReference>
<comment type="subcellular location">
    <subcellularLocation>
        <location evidence="1">Membrane</location>
        <topology evidence="1">Multi-pass membrane protein</topology>
    </subcellularLocation>
</comment>
<evidence type="ECO:0000256" key="3">
    <source>
        <dbReference type="ARBA" id="ARBA00022692"/>
    </source>
</evidence>
<dbReference type="Gene3D" id="2.60.120.10">
    <property type="entry name" value="Jelly Rolls"/>
    <property type="match status" value="2"/>
</dbReference>
<dbReference type="SMART" id="SM00256">
    <property type="entry name" value="FBOX"/>
    <property type="match status" value="1"/>
</dbReference>
<dbReference type="Pfam" id="PF00027">
    <property type="entry name" value="cNMP_binding"/>
    <property type="match status" value="2"/>
</dbReference>
<evidence type="ECO:0000256" key="2">
    <source>
        <dbReference type="ARBA" id="ARBA00022448"/>
    </source>
</evidence>
<dbReference type="Pfam" id="PF01027">
    <property type="entry name" value="Bax1-I"/>
    <property type="match status" value="1"/>
</dbReference>
<feature type="region of interest" description="Disordered" evidence="9">
    <location>
        <begin position="483"/>
        <end position="502"/>
    </location>
</feature>
<feature type="transmembrane region" description="Helical" evidence="10">
    <location>
        <begin position="1116"/>
        <end position="1134"/>
    </location>
</feature>
<keyword evidence="14" id="KW-1185">Reference proteome</keyword>
<dbReference type="InterPro" id="IPR001810">
    <property type="entry name" value="F-box_dom"/>
</dbReference>
<dbReference type="SUPFAM" id="SSF51206">
    <property type="entry name" value="cAMP-binding domain-like"/>
    <property type="match status" value="2"/>
</dbReference>
<evidence type="ECO:0000259" key="11">
    <source>
        <dbReference type="PROSITE" id="PS50042"/>
    </source>
</evidence>
<evidence type="ECO:0000313" key="13">
    <source>
        <dbReference type="EMBL" id="KPA43144.1"/>
    </source>
</evidence>
<dbReference type="PROSITE" id="PS50181">
    <property type="entry name" value="FBOX"/>
    <property type="match status" value="1"/>
</dbReference>
<feature type="transmembrane region" description="Helical" evidence="10">
    <location>
        <begin position="1186"/>
        <end position="1205"/>
    </location>
</feature>
<evidence type="ECO:0000256" key="6">
    <source>
        <dbReference type="ARBA" id="ARBA00023136"/>
    </source>
</evidence>
<dbReference type="CDD" id="cd00038">
    <property type="entry name" value="CAP_ED"/>
    <property type="match status" value="2"/>
</dbReference>
<reference evidence="13 14" key="1">
    <citation type="submission" date="2015-04" db="EMBL/GenBank/DDBJ databases">
        <title>The draft genome sequence of Fusarium langsethiae, a T-2/HT-2 mycotoxin producer.</title>
        <authorList>
            <person name="Lysoe E."/>
            <person name="Divon H.H."/>
            <person name="Terzi V."/>
            <person name="Orru L."/>
            <person name="Lamontanara A."/>
            <person name="Kolseth A.-K."/>
            <person name="Frandsen R.J."/>
            <person name="Nielsen K."/>
            <person name="Thrane U."/>
        </authorList>
    </citation>
    <scope>NUCLEOTIDE SEQUENCE [LARGE SCALE GENOMIC DNA]</scope>
    <source>
        <strain evidence="13 14">Fl201059</strain>
    </source>
</reference>
<dbReference type="Pfam" id="PF25372">
    <property type="entry name" value="DUF7885"/>
    <property type="match status" value="1"/>
</dbReference>
<dbReference type="InterPro" id="IPR018488">
    <property type="entry name" value="cNMP-bd_CS"/>
</dbReference>
<dbReference type="Gene3D" id="3.80.10.10">
    <property type="entry name" value="Ribonuclease Inhibitor"/>
    <property type="match status" value="1"/>
</dbReference>
<keyword evidence="8" id="KW-0407">Ion channel</keyword>
<dbReference type="InterPro" id="IPR001611">
    <property type="entry name" value="Leu-rich_rpt"/>
</dbReference>
<feature type="region of interest" description="Disordered" evidence="9">
    <location>
        <begin position="195"/>
        <end position="257"/>
    </location>
</feature>
<dbReference type="SUPFAM" id="SSF52047">
    <property type="entry name" value="RNI-like"/>
    <property type="match status" value="1"/>
</dbReference>
<feature type="compositionally biased region" description="Polar residues" evidence="9">
    <location>
        <begin position="428"/>
        <end position="453"/>
    </location>
</feature>